<feature type="domain" description="Outer membrane protein beta-barrel" evidence="4">
    <location>
        <begin position="293"/>
        <end position="699"/>
    </location>
</feature>
<dbReference type="STRING" id="236814.IX39_19765"/>
<proteinExistence type="predicted"/>
<dbReference type="Proteomes" id="UP000028713">
    <property type="component" value="Unassembled WGS sequence"/>
</dbReference>
<gene>
    <name evidence="5" type="ORF">IX39_19765</name>
</gene>
<dbReference type="OrthoDB" id="8764943at2"/>
<comment type="subcellular location">
    <subcellularLocation>
        <location evidence="1">Cell outer membrane</location>
    </subcellularLocation>
</comment>
<dbReference type="AlphaFoldDB" id="A0A085YZA6"/>
<dbReference type="GO" id="GO:0009279">
    <property type="term" value="C:cell outer membrane"/>
    <property type="evidence" value="ECO:0007669"/>
    <property type="project" value="UniProtKB-SubCell"/>
</dbReference>
<dbReference type="InterPro" id="IPR037066">
    <property type="entry name" value="Plug_dom_sf"/>
</dbReference>
<evidence type="ECO:0000313" key="5">
    <source>
        <dbReference type="EMBL" id="KFE97519.1"/>
    </source>
</evidence>
<dbReference type="InterPro" id="IPR036942">
    <property type="entry name" value="Beta-barrel_TonB_sf"/>
</dbReference>
<evidence type="ECO:0000256" key="3">
    <source>
        <dbReference type="ARBA" id="ARBA00023237"/>
    </source>
</evidence>
<dbReference type="eggNOG" id="COG1629">
    <property type="taxonomic scope" value="Bacteria"/>
</dbReference>
<evidence type="ECO:0000313" key="6">
    <source>
        <dbReference type="Proteomes" id="UP000028713"/>
    </source>
</evidence>
<dbReference type="Gene3D" id="2.40.170.20">
    <property type="entry name" value="TonB-dependent receptor, beta-barrel domain"/>
    <property type="match status" value="1"/>
</dbReference>
<keyword evidence="6" id="KW-1185">Reference proteome</keyword>
<organism evidence="5 6">
    <name type="scientific">Chryseobacterium formosense</name>
    <dbReference type="NCBI Taxonomy" id="236814"/>
    <lineage>
        <taxon>Bacteria</taxon>
        <taxon>Pseudomonadati</taxon>
        <taxon>Bacteroidota</taxon>
        <taxon>Flavobacteriia</taxon>
        <taxon>Flavobacteriales</taxon>
        <taxon>Weeksellaceae</taxon>
        <taxon>Chryseobacterium group</taxon>
        <taxon>Chryseobacterium</taxon>
    </lineage>
</organism>
<dbReference type="Gene3D" id="2.170.130.10">
    <property type="entry name" value="TonB-dependent receptor, plug domain"/>
    <property type="match status" value="1"/>
</dbReference>
<name>A0A085YZA6_9FLAO</name>
<evidence type="ECO:0000259" key="4">
    <source>
        <dbReference type="Pfam" id="PF14905"/>
    </source>
</evidence>
<evidence type="ECO:0000256" key="2">
    <source>
        <dbReference type="ARBA" id="ARBA00023136"/>
    </source>
</evidence>
<dbReference type="SUPFAM" id="SSF56935">
    <property type="entry name" value="Porins"/>
    <property type="match status" value="1"/>
</dbReference>
<dbReference type="EMBL" id="JPRP01000005">
    <property type="protein sequence ID" value="KFE97519.1"/>
    <property type="molecule type" value="Genomic_DNA"/>
</dbReference>
<comment type="caution">
    <text evidence="5">The sequence shown here is derived from an EMBL/GenBank/DDBJ whole genome shotgun (WGS) entry which is preliminary data.</text>
</comment>
<dbReference type="InterPro" id="IPR041700">
    <property type="entry name" value="OMP_b-brl_3"/>
</dbReference>
<sequence>MSKLITSFFLTSSFFVYGQKSIDDSIIIEKQIQEVEVVGKRKLIERKIDRLVFNVENSITAIGGDALDALRTTPGVRIQNDQISMVGKSGMSVMIDDRMILLTGDDLVNFLRTIKSDNIKSIEVITSPPAKYDAEGNSGIINIKLKKAKEDSWSNTIRTTAKQATYSSFSAGNNFTYQKNKLDILLDVSASKDQNIYTNDINYFYPTERWINGIYNKSDADRLSGIFNIKYNASKTFDIGFQYLGNSGILNKGEESTAKIFDLKNLELNRTLNAIGSTRNKSSNHSFNLNMVKKLDTLGKKLTVDLDYFTFKSNKDNSLNSENFDRATNNILLENIDNKNVQKINNFSAKADFEMPFSWANLSFGGKVSFTETNNNIDIYRYNTSVVPPSLIFGQSDEFTYNENIQALYMSANRKFGDRWEVKVGLRAESTQNEGYSENVNQTNTNNYIKLFPTLYLSFVPDHENTLVVSYGRRVNRPSYSNLNPARWYLTANSYEEGNPFLQPSFTSNLELSHSFKDLLTTTISVSRTTDGFGQLTTHDLENNFQSFIRRNYYDYTNFLWSEYINYNIFPWWNTSAEASVYYTETKAYSPYLNPKYSGWGGYFSNSNNFTLNKKKTFSAQLTYEYNYPTIFNENRSEAYSNLGIGLKLLYFEKQLQIAVTANNILGSDRVKTSNITQGINQSFRQYYDTQFVRLSLSYKFGNKNLSIGKKATGNEEEKSRTN</sequence>
<dbReference type="PANTHER" id="PTHR40980">
    <property type="entry name" value="PLUG DOMAIN-CONTAINING PROTEIN"/>
    <property type="match status" value="1"/>
</dbReference>
<evidence type="ECO:0000256" key="1">
    <source>
        <dbReference type="ARBA" id="ARBA00004442"/>
    </source>
</evidence>
<dbReference type="PANTHER" id="PTHR40980:SF4">
    <property type="entry name" value="TONB-DEPENDENT RECEPTOR-LIKE BETA-BARREL DOMAIN-CONTAINING PROTEIN"/>
    <property type="match status" value="1"/>
</dbReference>
<dbReference type="RefSeq" id="WP_034679481.1">
    <property type="nucleotide sequence ID" value="NZ_FPAP01000003.1"/>
</dbReference>
<reference evidence="5 6" key="1">
    <citation type="submission" date="2014-07" db="EMBL/GenBank/DDBJ databases">
        <title>Genome of Chryseobacterium formosense LMG 24722.</title>
        <authorList>
            <person name="Pipes S.E."/>
            <person name="Stropko S.J."/>
            <person name="Newman J.D."/>
        </authorList>
    </citation>
    <scope>NUCLEOTIDE SEQUENCE [LARGE SCALE GENOMIC DNA]</scope>
    <source>
        <strain evidence="5 6">LMG 24722</strain>
    </source>
</reference>
<accession>A0A085YZA6</accession>
<protein>
    <recommendedName>
        <fullName evidence="4">Outer membrane protein beta-barrel domain-containing protein</fullName>
    </recommendedName>
</protein>
<keyword evidence="2" id="KW-0472">Membrane</keyword>
<dbReference type="Pfam" id="PF14905">
    <property type="entry name" value="OMP_b-brl_3"/>
    <property type="match status" value="1"/>
</dbReference>
<keyword evidence="3" id="KW-0998">Cell outer membrane</keyword>